<evidence type="ECO:0000313" key="2">
    <source>
        <dbReference type="Proteomes" id="UP000183561"/>
    </source>
</evidence>
<protein>
    <submittedName>
        <fullName evidence="1">Uncharacterized protein</fullName>
    </submittedName>
</protein>
<dbReference type="EMBL" id="FNSV01000005">
    <property type="protein sequence ID" value="SED60245.1"/>
    <property type="molecule type" value="Genomic_DNA"/>
</dbReference>
<accession>A0A1H5C0U5</accession>
<name>A0A1H5C0U5_9NOCA</name>
<sequence>MGSRHHRNLKLTRRRIRFTSLPRKQRDGGLRRGVHIIEVEGDTEAVEKLMTAGRHQFRYIAQRLLDDHAEKAERAAQPYLDKGYTILAEEP</sequence>
<organism evidence="1 2">
    <name type="scientific">Rhodococcus koreensis</name>
    <dbReference type="NCBI Taxonomy" id="99653"/>
    <lineage>
        <taxon>Bacteria</taxon>
        <taxon>Bacillati</taxon>
        <taxon>Actinomycetota</taxon>
        <taxon>Actinomycetes</taxon>
        <taxon>Mycobacteriales</taxon>
        <taxon>Nocardiaceae</taxon>
        <taxon>Rhodococcus</taxon>
    </lineage>
</organism>
<evidence type="ECO:0000313" key="1">
    <source>
        <dbReference type="EMBL" id="SED60245.1"/>
    </source>
</evidence>
<proteinExistence type="predicted"/>
<keyword evidence="2" id="KW-1185">Reference proteome</keyword>
<reference evidence="2" key="1">
    <citation type="submission" date="2016-10" db="EMBL/GenBank/DDBJ databases">
        <authorList>
            <person name="Varghese N."/>
            <person name="Submissions S."/>
        </authorList>
    </citation>
    <scope>NUCLEOTIDE SEQUENCE [LARGE SCALE GENOMIC DNA]</scope>
    <source>
        <strain evidence="2">DSM 44498</strain>
    </source>
</reference>
<dbReference type="Proteomes" id="UP000183561">
    <property type="component" value="Unassembled WGS sequence"/>
</dbReference>
<gene>
    <name evidence="1" type="ORF">SAMN04490239_8948</name>
</gene>
<dbReference type="AlphaFoldDB" id="A0A1H5C0U5"/>